<keyword evidence="2" id="KW-1185">Reference proteome</keyword>
<organism evidence="1 2">
    <name type="scientific">Aquipluma nitroreducens</name>
    <dbReference type="NCBI Taxonomy" id="2010828"/>
    <lineage>
        <taxon>Bacteria</taxon>
        <taxon>Pseudomonadati</taxon>
        <taxon>Bacteroidota</taxon>
        <taxon>Bacteroidia</taxon>
        <taxon>Marinilabiliales</taxon>
        <taxon>Prolixibacteraceae</taxon>
        <taxon>Aquipluma</taxon>
    </lineage>
</organism>
<proteinExistence type="predicted"/>
<dbReference type="AlphaFoldDB" id="A0A5K7S4H5"/>
<gene>
    <name evidence="1" type="ORF">AQPE_0518</name>
</gene>
<evidence type="ECO:0000313" key="1">
    <source>
        <dbReference type="EMBL" id="BBE16380.1"/>
    </source>
</evidence>
<protein>
    <submittedName>
        <fullName evidence="1">Uncharacterized protein</fullName>
    </submittedName>
</protein>
<sequence>MKRFIFSLISFCAVLFSYAQKEIRLDSIPQIHQEDRLKELNLEKPLLFENSFSMGEINLPDKSMFNQPLLPDYSKNLDIKKYLNSSKSTTESFSTNGFIVSPFYTNGAVFNQSTYRVSDKFSFGGNSFGAQSVFDRPALNPAIQNMSTKGASMFMQYKVSKNFKVETRVSVSTHKSPWEP</sequence>
<dbReference type="KEGG" id="anf:AQPE_0518"/>
<reference evidence="1" key="1">
    <citation type="journal article" date="2020" name="Int. J. Syst. Evol. Microbiol.">
        <title>Aquipluma nitroreducens gen. nov. sp. nov., a novel facultatively anaerobic bacterium isolated from a freshwater lake.</title>
        <authorList>
            <person name="Watanabe M."/>
            <person name="Kojima H."/>
            <person name="Fukui M."/>
        </authorList>
    </citation>
    <scope>NUCLEOTIDE SEQUENCE</scope>
    <source>
        <strain evidence="1">MeG22</strain>
    </source>
</reference>
<dbReference type="Proteomes" id="UP001193389">
    <property type="component" value="Chromosome"/>
</dbReference>
<dbReference type="EMBL" id="AP018694">
    <property type="protein sequence ID" value="BBE16380.1"/>
    <property type="molecule type" value="Genomic_DNA"/>
</dbReference>
<evidence type="ECO:0000313" key="2">
    <source>
        <dbReference type="Proteomes" id="UP001193389"/>
    </source>
</evidence>
<dbReference type="RefSeq" id="WP_318349461.1">
    <property type="nucleotide sequence ID" value="NZ_AP018694.1"/>
</dbReference>
<accession>A0A5K7S4H5</accession>
<name>A0A5K7S4H5_9BACT</name>